<dbReference type="NCBIfam" id="NF047352">
    <property type="entry name" value="P_loop_sacsin"/>
    <property type="match status" value="1"/>
</dbReference>
<evidence type="ECO:0000259" key="2">
    <source>
        <dbReference type="Pfam" id="PF25794"/>
    </source>
</evidence>
<dbReference type="EMBL" id="ML178816">
    <property type="protein sequence ID" value="TFL05623.1"/>
    <property type="molecule type" value="Genomic_DNA"/>
</dbReference>
<dbReference type="PANTHER" id="PTHR47839:SF1">
    <property type="entry name" value="DOMAIN PROTEIN, PUTATIVE (AFU_ORTHOLOGUE AFUA_6G04830)-RELATED"/>
    <property type="match status" value="1"/>
</dbReference>
<dbReference type="InterPro" id="IPR036890">
    <property type="entry name" value="HATPase_C_sf"/>
</dbReference>
<proteinExistence type="predicted"/>
<evidence type="ECO:0000256" key="1">
    <source>
        <dbReference type="SAM" id="MobiDB-lite"/>
    </source>
</evidence>
<organism evidence="3 4">
    <name type="scientific">Pterulicium gracile</name>
    <dbReference type="NCBI Taxonomy" id="1884261"/>
    <lineage>
        <taxon>Eukaryota</taxon>
        <taxon>Fungi</taxon>
        <taxon>Dikarya</taxon>
        <taxon>Basidiomycota</taxon>
        <taxon>Agaricomycotina</taxon>
        <taxon>Agaricomycetes</taxon>
        <taxon>Agaricomycetidae</taxon>
        <taxon>Agaricales</taxon>
        <taxon>Pleurotineae</taxon>
        <taxon>Pterulaceae</taxon>
        <taxon>Pterulicium</taxon>
    </lineage>
</organism>
<dbReference type="OrthoDB" id="10031156at2759"/>
<gene>
    <name evidence="3" type="ORF">BDV98DRAFT_541631</name>
</gene>
<dbReference type="Pfam" id="PF12449">
    <property type="entry name" value="DUF3684"/>
    <property type="match status" value="1"/>
</dbReference>
<reference evidence="3 4" key="1">
    <citation type="journal article" date="2019" name="Nat. Ecol. Evol.">
        <title>Megaphylogeny resolves global patterns of mushroom evolution.</title>
        <authorList>
            <person name="Varga T."/>
            <person name="Krizsan K."/>
            <person name="Foldi C."/>
            <person name="Dima B."/>
            <person name="Sanchez-Garcia M."/>
            <person name="Sanchez-Ramirez S."/>
            <person name="Szollosi G.J."/>
            <person name="Szarkandi J.G."/>
            <person name="Papp V."/>
            <person name="Albert L."/>
            <person name="Andreopoulos W."/>
            <person name="Angelini C."/>
            <person name="Antonin V."/>
            <person name="Barry K.W."/>
            <person name="Bougher N.L."/>
            <person name="Buchanan P."/>
            <person name="Buyck B."/>
            <person name="Bense V."/>
            <person name="Catcheside P."/>
            <person name="Chovatia M."/>
            <person name="Cooper J."/>
            <person name="Damon W."/>
            <person name="Desjardin D."/>
            <person name="Finy P."/>
            <person name="Geml J."/>
            <person name="Haridas S."/>
            <person name="Hughes K."/>
            <person name="Justo A."/>
            <person name="Karasinski D."/>
            <person name="Kautmanova I."/>
            <person name="Kiss B."/>
            <person name="Kocsube S."/>
            <person name="Kotiranta H."/>
            <person name="LaButti K.M."/>
            <person name="Lechner B.E."/>
            <person name="Liimatainen K."/>
            <person name="Lipzen A."/>
            <person name="Lukacs Z."/>
            <person name="Mihaltcheva S."/>
            <person name="Morgado L.N."/>
            <person name="Niskanen T."/>
            <person name="Noordeloos M.E."/>
            <person name="Ohm R.A."/>
            <person name="Ortiz-Santana B."/>
            <person name="Ovrebo C."/>
            <person name="Racz N."/>
            <person name="Riley R."/>
            <person name="Savchenko A."/>
            <person name="Shiryaev A."/>
            <person name="Soop K."/>
            <person name="Spirin V."/>
            <person name="Szebenyi C."/>
            <person name="Tomsovsky M."/>
            <person name="Tulloss R.E."/>
            <person name="Uehling J."/>
            <person name="Grigoriev I.V."/>
            <person name="Vagvolgyi C."/>
            <person name="Papp T."/>
            <person name="Martin F.M."/>
            <person name="Miettinen O."/>
            <person name="Hibbett D.S."/>
            <person name="Nagy L.G."/>
        </authorList>
    </citation>
    <scope>NUCLEOTIDE SEQUENCE [LARGE SCALE GENOMIC DNA]</scope>
    <source>
        <strain evidence="3 4">CBS 309.79</strain>
    </source>
</reference>
<feature type="region of interest" description="Disordered" evidence="1">
    <location>
        <begin position="1439"/>
        <end position="1460"/>
    </location>
</feature>
<dbReference type="InterPro" id="IPR058210">
    <property type="entry name" value="SACS/Nov_dom"/>
</dbReference>
<sequence length="1711" mass="190593">MSAISRDALWASGHDETVEVNQRALIDKVLARYSGEFTVFRELLQNSDDAKAKEVEIRFETKEFRDRNAEGASSEQHEPASVGLPDLRTTPVHHWNFRNNGIVFRDEDWNRLRKIAEGNPDEEKIGAFGVGFYSLFSVTEEPFVSSGDQWMGFHWKDNKDQLLARRGPMPATSPPDPWTTFNMPLRDPASIPPPFDLTRFLASSITFMVNVEAISIYFNDKCLSKLSKSVGLPKLLSIAPANAHLHKKRASEKGLMHVGGIAQTTLYIEAKVMTWVYLSGTEKKPPPPKLATKPAAPKPGGFFSSLFGFSTPQRGNAPLPVVAPKEEEKPLNPNDVINTSISLSIYSADVDVKLDNKTLNELQRSTKKRPPTKMKCALIYTGKNEYDSSTEEDKRLPFKTGSVFQGLRADIDGTGHAKIFIGHATGQTTGIGGHVSGRFIPTVERESIDLMDRTVAVWNRELLWVTGYLSRCAYELELAHVRTLWEGAMSPDTRIPPPEIQIKLSASALHTLKFFTFNASTPSSDVSYLIQTAFFSCAPPDLPLMTSAGVRSASTVRMPDAAFSGFLKHLPVVPQDTIENAGTMVAYLREKGVVKETTFKDVLDELSARPLTEAEMVACLTWWCGLTRQGGPHPSPELLRVRTQLINAALLLSPSTVGDATEKVIPLSIITAFINKKGSSGAHIPATGVLPDYVLPFSISHHFPAETLTTAMPWRELTVVDWLSHIASPAGAVDVEHNITLSPVFAEEVLLILSRSLPSLPAKSQPEIKAILKDKPCMPTTAGMMMPGSAYFPNVDIFKDLPVVKLPSNVVIRGNLDRLLEMLGVRKHVELQMVFNKIKTGDWTINDLVKYLVSVQATLTEEELRRLKLTSAFVAEGEHTTDDGKTMRFQPQELYEPCDSMRHLGLPVIAWGTQTRWRGTSDEARFLFKLGLRRYPPLKTVIGLCASGKEELRAHALKFLLDNLSVHYSDYRPSDFATVSYVPAAKDGKECMTTPKEVYSSPEWALMGFCIVSPTSPHPDLGTKLRLQKHPSPDAVISLLRRQPPRDETQAKQWFEVLAGRIPDLDTKHLQTLSEIPFVPTRVSKDGALRYLPPSHCFFGSTVRTGLHSQLFVFVDFGPSAGAWLAACGTKNEPSVEEIVQILLADPHKFYDMANGAESFLNELRNIAVNSRALSSSTLTRLKRGSVLLGMRRKPTGKPAADIDEETWEMQYDLKRADQIIVADDTSSYHLFGENFFAAPQDDLLENFYLQLGSKRLSSLVKEKYNTSVELKDAKKSLDTRELILERLPLFLHEHSHGEQTRIKFEWLNSQENFSVKTFGKLEVEKSLTHDELRLYKKQEASAVASKTRTGSLQLWLAGHSQIDMYEVAVALCRYLFAAPKPNDALLLMTILSTDLKSLKRRGYNVDRILRKQSAQRQAAEEQAKKHQEALVSRPIPAMSSKETAPVPPPQPPAPVPAAAPPVPFKGGNAPQDPGPIIDQQRRPAHGIFNKIQDRLQSVMNKPSTGGAPPPRNPTVTPLDNIASNINMAISACRPEQSNLIRNREQMQMVKESLNEGYCDISGRGGDMLYIGMSGAYRFYVSKSAPQPETLLTEKRAVLACFNEIIQRLQVVFQLEPKSLHIFYDLGGDLIAFNRNASLFLNLRYFEEWHFKDVSNDDPSSALISWYFTLAHEIAHNLVQPHNSEHEFYFSAICEKYIIGLGQLLGSSSRS</sequence>
<feature type="compositionally biased region" description="Pro residues" evidence="1">
    <location>
        <begin position="1446"/>
        <end position="1460"/>
    </location>
</feature>
<name>A0A5C3QUE1_9AGAR</name>
<dbReference type="InterPro" id="IPR022155">
    <property type="entry name" value="DUF3684"/>
</dbReference>
<dbReference type="SUPFAM" id="SSF55874">
    <property type="entry name" value="ATPase domain of HSP90 chaperone/DNA topoisomerase II/histidine kinase"/>
    <property type="match status" value="1"/>
</dbReference>
<dbReference type="Proteomes" id="UP000305067">
    <property type="component" value="Unassembled WGS sequence"/>
</dbReference>
<dbReference type="Gene3D" id="3.30.565.10">
    <property type="entry name" value="Histidine kinase-like ATPase, C-terminal domain"/>
    <property type="match status" value="1"/>
</dbReference>
<dbReference type="PANTHER" id="PTHR47839">
    <property type="entry name" value="DOMAIN PROTEIN, PUTATIVE (AFU_ORTHOLOGUE AFUA_6G04830)-RELATED"/>
    <property type="match status" value="1"/>
</dbReference>
<keyword evidence="4" id="KW-1185">Reference proteome</keyword>
<evidence type="ECO:0000313" key="3">
    <source>
        <dbReference type="EMBL" id="TFL05623.1"/>
    </source>
</evidence>
<dbReference type="STRING" id="1884261.A0A5C3QUE1"/>
<feature type="region of interest" description="Disordered" evidence="1">
    <location>
        <begin position="66"/>
        <end position="86"/>
    </location>
</feature>
<protein>
    <recommendedName>
        <fullName evidence="2">Sacsin/Nov domain-containing protein</fullName>
    </recommendedName>
</protein>
<accession>A0A5C3QUE1</accession>
<feature type="domain" description="Sacsin/Nov" evidence="2">
    <location>
        <begin position="25"/>
        <end position="150"/>
    </location>
</feature>
<dbReference type="Pfam" id="PF25794">
    <property type="entry name" value="SACS"/>
    <property type="match status" value="1"/>
</dbReference>
<evidence type="ECO:0000313" key="4">
    <source>
        <dbReference type="Proteomes" id="UP000305067"/>
    </source>
</evidence>